<dbReference type="SUPFAM" id="SSF53639">
    <property type="entry name" value="AraD/HMP-PK domain-like"/>
    <property type="match status" value="1"/>
</dbReference>
<dbReference type="Gene3D" id="3.40.225.10">
    <property type="entry name" value="Class II aldolase/adducin N-terminal domain"/>
    <property type="match status" value="1"/>
</dbReference>
<dbReference type="Proteomes" id="UP000297900">
    <property type="component" value="Unassembled WGS sequence"/>
</dbReference>
<protein>
    <submittedName>
        <fullName evidence="2">Class II aldolase/adducin family protein</fullName>
    </submittedName>
</protein>
<dbReference type="EMBL" id="SOMN01000034">
    <property type="protein sequence ID" value="TFE23482.1"/>
    <property type="molecule type" value="Genomic_DNA"/>
</dbReference>
<dbReference type="InterPro" id="IPR036409">
    <property type="entry name" value="Aldolase_II/adducin_N_sf"/>
</dbReference>
<organism evidence="2 3">
    <name type="scientific">Cohnella luojiensis</name>
    <dbReference type="NCBI Taxonomy" id="652876"/>
    <lineage>
        <taxon>Bacteria</taxon>
        <taxon>Bacillati</taxon>
        <taxon>Bacillota</taxon>
        <taxon>Bacilli</taxon>
        <taxon>Bacillales</taxon>
        <taxon>Paenibacillaceae</taxon>
        <taxon>Cohnella</taxon>
    </lineage>
</organism>
<accession>A0A4Y8LRM2</accession>
<dbReference type="Pfam" id="PF00596">
    <property type="entry name" value="Aldolase_II"/>
    <property type="match status" value="1"/>
</dbReference>
<evidence type="ECO:0000259" key="1">
    <source>
        <dbReference type="Pfam" id="PF00596"/>
    </source>
</evidence>
<sequence length="361" mass="40831">MNSFTITGSSEGTFFPWFMDGIKDKFETEGYRYSEHPDEPVRVVFQTIDAMNPRPFRRKAQATFVVSVMETHEMAEPILKAAYPFLIRSLSNHLVYICHNDKTTEIYFITPEQGCYKITCHSNKAALFQSIYDRLEPLASSELVIDNEFHSDLTSELWEGDEISESLRFAGKRLDGLNLLPAPFPIDQYLTPRDMRHLKKLYGIGGLSYGNLSSRKDQDSFWMSAAGANKADLKTIGQDILLVKGFNPILKAMQISVPPNLTPHRVSVDAIEHWMIYAEHPQVGAIIHIHAWIDGVQATEINYPCGTIQLARTVAELIRQSDHPERTIIGLKNHGLTITGPDLDDIFERIDGKILPQVPMV</sequence>
<dbReference type="AlphaFoldDB" id="A0A4Y8LRM2"/>
<feature type="domain" description="Class II aldolase/adducin N-terminal" evidence="1">
    <location>
        <begin position="202"/>
        <end position="291"/>
    </location>
</feature>
<reference evidence="2 3" key="1">
    <citation type="submission" date="2019-03" db="EMBL/GenBank/DDBJ databases">
        <title>Cohnella endophytica sp. nov., a novel endophytic bacterium isolated from bark of Sonneratia apetala.</title>
        <authorList>
            <person name="Tuo L."/>
        </authorList>
    </citation>
    <scope>NUCLEOTIDE SEQUENCE [LARGE SCALE GENOMIC DNA]</scope>
    <source>
        <strain evidence="2 3">CCTCC AB 208254</strain>
    </source>
</reference>
<comment type="caution">
    <text evidence="2">The sequence shown here is derived from an EMBL/GenBank/DDBJ whole genome shotgun (WGS) entry which is preliminary data.</text>
</comment>
<evidence type="ECO:0000313" key="3">
    <source>
        <dbReference type="Proteomes" id="UP000297900"/>
    </source>
</evidence>
<gene>
    <name evidence="2" type="ORF">E2980_19245</name>
</gene>
<keyword evidence="3" id="KW-1185">Reference proteome</keyword>
<evidence type="ECO:0000313" key="2">
    <source>
        <dbReference type="EMBL" id="TFE23482.1"/>
    </source>
</evidence>
<dbReference type="InterPro" id="IPR001303">
    <property type="entry name" value="Aldolase_II/adducin_N"/>
</dbReference>
<dbReference type="RefSeq" id="WP_135153858.1">
    <property type="nucleotide sequence ID" value="NZ_SOMN01000034.1"/>
</dbReference>
<name>A0A4Y8LRM2_9BACL</name>
<proteinExistence type="predicted"/>
<dbReference type="OrthoDB" id="9771527at2"/>